<keyword evidence="1" id="KW-0479">Metal-binding</keyword>
<evidence type="ECO:0000256" key="1">
    <source>
        <dbReference type="PROSITE-ProRule" id="PRU00047"/>
    </source>
</evidence>
<dbReference type="GO" id="GO:0003676">
    <property type="term" value="F:nucleic acid binding"/>
    <property type="evidence" value="ECO:0007669"/>
    <property type="project" value="InterPro"/>
</dbReference>
<protein>
    <recommendedName>
        <fullName evidence="2">CCHC-type domain-containing protein</fullName>
    </recommendedName>
</protein>
<dbReference type="STRING" id="35608.A0A2U1M4K5"/>
<proteinExistence type="predicted"/>
<name>A0A2U1M4K5_ARTAN</name>
<accession>A0A2U1M4K5</accession>
<dbReference type="PANTHER" id="PTHR31286">
    <property type="entry name" value="GLYCINE-RICH CELL WALL STRUCTURAL PROTEIN 1.8-LIKE"/>
    <property type="match status" value="1"/>
</dbReference>
<comment type="caution">
    <text evidence="3">The sequence shown here is derived from an EMBL/GenBank/DDBJ whole genome shotgun (WGS) entry which is preliminary data.</text>
</comment>
<organism evidence="3 4">
    <name type="scientific">Artemisia annua</name>
    <name type="common">Sweet wormwood</name>
    <dbReference type="NCBI Taxonomy" id="35608"/>
    <lineage>
        <taxon>Eukaryota</taxon>
        <taxon>Viridiplantae</taxon>
        <taxon>Streptophyta</taxon>
        <taxon>Embryophyta</taxon>
        <taxon>Tracheophyta</taxon>
        <taxon>Spermatophyta</taxon>
        <taxon>Magnoliopsida</taxon>
        <taxon>eudicotyledons</taxon>
        <taxon>Gunneridae</taxon>
        <taxon>Pentapetalae</taxon>
        <taxon>asterids</taxon>
        <taxon>campanulids</taxon>
        <taxon>Asterales</taxon>
        <taxon>Asteraceae</taxon>
        <taxon>Asteroideae</taxon>
        <taxon>Anthemideae</taxon>
        <taxon>Artemisiinae</taxon>
        <taxon>Artemisia</taxon>
    </lineage>
</organism>
<dbReference type="InterPro" id="IPR025558">
    <property type="entry name" value="DUF4283"/>
</dbReference>
<evidence type="ECO:0000259" key="2">
    <source>
        <dbReference type="PROSITE" id="PS50158"/>
    </source>
</evidence>
<dbReference type="Proteomes" id="UP000245207">
    <property type="component" value="Unassembled WGS sequence"/>
</dbReference>
<dbReference type="PROSITE" id="PS50158">
    <property type="entry name" value="ZF_CCHC"/>
    <property type="match status" value="1"/>
</dbReference>
<reference evidence="3 4" key="1">
    <citation type="journal article" date="2018" name="Mol. Plant">
        <title>The genome of Artemisia annua provides insight into the evolution of Asteraceae family and artemisinin biosynthesis.</title>
        <authorList>
            <person name="Shen Q."/>
            <person name="Zhang L."/>
            <person name="Liao Z."/>
            <person name="Wang S."/>
            <person name="Yan T."/>
            <person name="Shi P."/>
            <person name="Liu M."/>
            <person name="Fu X."/>
            <person name="Pan Q."/>
            <person name="Wang Y."/>
            <person name="Lv Z."/>
            <person name="Lu X."/>
            <person name="Zhang F."/>
            <person name="Jiang W."/>
            <person name="Ma Y."/>
            <person name="Chen M."/>
            <person name="Hao X."/>
            <person name="Li L."/>
            <person name="Tang Y."/>
            <person name="Lv G."/>
            <person name="Zhou Y."/>
            <person name="Sun X."/>
            <person name="Brodelius P.E."/>
            <person name="Rose J.K.C."/>
            <person name="Tang K."/>
        </authorList>
    </citation>
    <scope>NUCLEOTIDE SEQUENCE [LARGE SCALE GENOMIC DNA]</scope>
    <source>
        <strain evidence="4">cv. Huhao1</strain>
        <tissue evidence="3">Leaf</tissue>
    </source>
</reference>
<dbReference type="OrthoDB" id="1938170at2759"/>
<evidence type="ECO:0000313" key="3">
    <source>
        <dbReference type="EMBL" id="PWA56181.1"/>
    </source>
</evidence>
<keyword evidence="1" id="KW-0862">Zinc</keyword>
<dbReference type="EMBL" id="PKPP01006540">
    <property type="protein sequence ID" value="PWA56181.1"/>
    <property type="molecule type" value="Genomic_DNA"/>
</dbReference>
<dbReference type="GO" id="GO:0008270">
    <property type="term" value="F:zinc ion binding"/>
    <property type="evidence" value="ECO:0007669"/>
    <property type="project" value="UniProtKB-KW"/>
</dbReference>
<dbReference type="InterPro" id="IPR001878">
    <property type="entry name" value="Znf_CCHC"/>
</dbReference>
<dbReference type="AlphaFoldDB" id="A0A2U1M4K5"/>
<evidence type="ECO:0000313" key="4">
    <source>
        <dbReference type="Proteomes" id="UP000245207"/>
    </source>
</evidence>
<gene>
    <name evidence="3" type="ORF">CTI12_AA420130</name>
</gene>
<dbReference type="InterPro" id="IPR025836">
    <property type="entry name" value="Zn_knuckle_CX2CX4HX4C"/>
</dbReference>
<keyword evidence="4" id="KW-1185">Reference proteome</keyword>
<dbReference type="Pfam" id="PF14392">
    <property type="entry name" value="zf-CCHC_4"/>
    <property type="match status" value="1"/>
</dbReference>
<dbReference type="InterPro" id="IPR040256">
    <property type="entry name" value="At4g02000-like"/>
</dbReference>
<feature type="domain" description="CCHC-type" evidence="2">
    <location>
        <begin position="204"/>
        <end position="217"/>
    </location>
</feature>
<dbReference type="PANTHER" id="PTHR31286:SF167">
    <property type="entry name" value="OS09G0268800 PROTEIN"/>
    <property type="match status" value="1"/>
</dbReference>
<sequence>MTQNPEISISNLSINEAEHEVVDFVEDNTHDDRRLTLVGKVYTDRAVNLQKLQRILMAAWRPRRPVRIQELEGGLFLAIFDHLVDMRRVLDDGPWSVERDLVILKPLDEDEQPSKVEMSSIPFWIRLLNLPFSMRSENYVRAIARKLGSVLDVDTRRLKEGSKYIRARVMIDVSKPLCRHLPVINRRHEKVMVGICYERLPNFCYWCGHLGHTEKECLDKPVEIDGRIFKDWPFQESLRAYPMREGLNRSNSFSNQDSVQFCHQFSVA</sequence>
<dbReference type="Pfam" id="PF14111">
    <property type="entry name" value="DUF4283"/>
    <property type="match status" value="1"/>
</dbReference>
<keyword evidence="1" id="KW-0863">Zinc-finger</keyword>